<reference evidence="2 3" key="1">
    <citation type="submission" date="2020-06" db="EMBL/GenBank/DDBJ databases">
        <title>REHAB project genomes.</title>
        <authorList>
            <person name="Shaw L.P."/>
        </authorList>
    </citation>
    <scope>NUCLEOTIDE SEQUENCE [LARGE SCALE GENOMIC DNA]</scope>
    <source>
        <strain evidence="2 3">RHBSTW-00116</strain>
    </source>
</reference>
<accession>A0A7W3D105</accession>
<dbReference type="PANTHER" id="PTHR40278">
    <property type="entry name" value="DNA UTILIZATION PROTEIN HOFN"/>
    <property type="match status" value="1"/>
</dbReference>
<evidence type="ECO:0000313" key="2">
    <source>
        <dbReference type="EMBL" id="MBA8061014.1"/>
    </source>
</evidence>
<dbReference type="InterPro" id="IPR007813">
    <property type="entry name" value="PilN"/>
</dbReference>
<organism evidence="2 3">
    <name type="scientific">Citrobacter freundii</name>
    <dbReference type="NCBI Taxonomy" id="546"/>
    <lineage>
        <taxon>Bacteria</taxon>
        <taxon>Pseudomonadati</taxon>
        <taxon>Pseudomonadota</taxon>
        <taxon>Gammaproteobacteria</taxon>
        <taxon>Enterobacterales</taxon>
        <taxon>Enterobacteriaceae</taxon>
        <taxon>Citrobacter</taxon>
        <taxon>Citrobacter freundii complex</taxon>
    </lineage>
</organism>
<dbReference type="RefSeq" id="WP_117342461.1">
    <property type="nucleotide sequence ID" value="NZ_CP057353.1"/>
</dbReference>
<dbReference type="PANTHER" id="PTHR40278:SF1">
    <property type="entry name" value="DNA UTILIZATION PROTEIN HOFN"/>
    <property type="match status" value="1"/>
</dbReference>
<feature type="transmembrane region" description="Helical" evidence="1">
    <location>
        <begin position="21"/>
        <end position="43"/>
    </location>
</feature>
<evidence type="ECO:0000313" key="3">
    <source>
        <dbReference type="Proteomes" id="UP000591803"/>
    </source>
</evidence>
<dbReference type="Proteomes" id="UP000591803">
    <property type="component" value="Unassembled WGS sequence"/>
</dbReference>
<dbReference type="AlphaFoldDB" id="A0A7W3D105"/>
<dbReference type="Pfam" id="PF05137">
    <property type="entry name" value="PilN"/>
    <property type="match status" value="1"/>
</dbReference>
<sequence length="179" mass="20974">MIATINLLPWRQSQRRACLRFWAVLFSGSLLLIVGCALSYYAVVIEDNRAKTVKIAAEKMRGETLVAQKPHLLLRQQQWQQRQLRKTQRDQTRSWQPMLEGLANLLPEQVWLTTLTWQHEVLELSGMAQNFSALNALETQLRKQSFFRLGDPGETQKDALGRWQFHYRLTRSVMHERTL</sequence>
<evidence type="ECO:0000256" key="1">
    <source>
        <dbReference type="SAM" id="Phobius"/>
    </source>
</evidence>
<name>A0A7W3D105_CITFR</name>
<comment type="caution">
    <text evidence="2">The sequence shown here is derived from an EMBL/GenBank/DDBJ whole genome shotgun (WGS) entry which is preliminary data.</text>
</comment>
<protein>
    <submittedName>
        <fullName evidence="2">PilN domain-containing protein</fullName>
    </submittedName>
</protein>
<dbReference type="EMBL" id="JABXRI010000001">
    <property type="protein sequence ID" value="MBA8061014.1"/>
    <property type="molecule type" value="Genomic_DNA"/>
</dbReference>
<proteinExistence type="predicted"/>
<keyword evidence="1" id="KW-0472">Membrane</keyword>
<keyword evidence="1" id="KW-0812">Transmembrane</keyword>
<keyword evidence="1" id="KW-1133">Transmembrane helix</keyword>
<gene>
    <name evidence="2" type="ORF">HV077_00990</name>
</gene>
<dbReference type="InterPro" id="IPR052534">
    <property type="entry name" value="Extracell_DNA_Util/SecSys_Comp"/>
</dbReference>